<protein>
    <recommendedName>
        <fullName evidence="9 11">Adenylosuccinate synthetase</fullName>
        <shortName evidence="9">AMPSase</shortName>
        <shortName evidence="9">AdSS</shortName>
        <ecNumber evidence="9 11">6.3.4.4</ecNumber>
    </recommendedName>
    <alternativeName>
        <fullName evidence="9">IMP--aspartate ligase</fullName>
    </alternativeName>
</protein>
<keyword evidence="5 9" id="KW-0658">Purine biosynthesis</keyword>
<evidence type="ECO:0000256" key="7">
    <source>
        <dbReference type="ARBA" id="ARBA00023134"/>
    </source>
</evidence>
<dbReference type="InterPro" id="IPR027417">
    <property type="entry name" value="P-loop_NTPase"/>
</dbReference>
<comment type="function">
    <text evidence="9">Plays an important role in the de novo pathway and in the salvage pathway of purine nucleotide biosynthesis. Catalyzes the first commited step in the biosynthesis of AMP from IMP.</text>
</comment>
<evidence type="ECO:0000256" key="5">
    <source>
        <dbReference type="ARBA" id="ARBA00022755"/>
    </source>
</evidence>
<feature type="binding site" evidence="9">
    <location>
        <position position="48"/>
    </location>
    <ligand>
        <name>Mg(2+)</name>
        <dbReference type="ChEBI" id="CHEBI:18420"/>
    </ligand>
</feature>
<dbReference type="Gene3D" id="3.90.170.10">
    <property type="entry name" value="Adenylosuccinate Synthetase, subunit A, domain 3"/>
    <property type="match status" value="1"/>
</dbReference>
<comment type="cofactor">
    <cofactor evidence="9">
        <name>Mg(2+)</name>
        <dbReference type="ChEBI" id="CHEBI:18420"/>
    </cofactor>
    <text evidence="9">Binds 1 Mg(2+) ion per subunit.</text>
</comment>
<evidence type="ECO:0000313" key="12">
    <source>
        <dbReference type="EMBL" id="KAK7104385.1"/>
    </source>
</evidence>
<feature type="binding site" evidence="9">
    <location>
        <begin position="73"/>
        <end position="76"/>
    </location>
    <ligand>
        <name>IMP</name>
        <dbReference type="ChEBI" id="CHEBI:58053"/>
    </ligand>
</feature>
<feature type="binding site" evidence="9">
    <location>
        <position position="165"/>
    </location>
    <ligand>
        <name>IMP</name>
        <dbReference type="ChEBI" id="CHEBI:58053"/>
    </ligand>
</feature>
<keyword evidence="9" id="KW-0963">Cytoplasm</keyword>
<dbReference type="GO" id="GO:0046040">
    <property type="term" value="P:IMP metabolic process"/>
    <property type="evidence" value="ECO:0007669"/>
    <property type="project" value="TreeGrafter"/>
</dbReference>
<dbReference type="InterPro" id="IPR033128">
    <property type="entry name" value="Adenylosuccin_syn_Lys_AS"/>
</dbReference>
<gene>
    <name evidence="12" type="ORF">V1264_019112</name>
</gene>
<organism evidence="12 13">
    <name type="scientific">Littorina saxatilis</name>
    <dbReference type="NCBI Taxonomy" id="31220"/>
    <lineage>
        <taxon>Eukaryota</taxon>
        <taxon>Metazoa</taxon>
        <taxon>Spiralia</taxon>
        <taxon>Lophotrochozoa</taxon>
        <taxon>Mollusca</taxon>
        <taxon>Gastropoda</taxon>
        <taxon>Caenogastropoda</taxon>
        <taxon>Littorinimorpha</taxon>
        <taxon>Littorinoidea</taxon>
        <taxon>Littorinidae</taxon>
        <taxon>Littorina</taxon>
    </lineage>
</organism>
<feature type="binding site" evidence="9">
    <location>
        <position position="179"/>
    </location>
    <ligand>
        <name>IMP</name>
        <dbReference type="ChEBI" id="CHEBI:58053"/>
        <note>ligand shared between dimeric partners</note>
    </ligand>
</feature>
<dbReference type="InterPro" id="IPR042110">
    <property type="entry name" value="Adenylosuccinate_synth_dom2"/>
</dbReference>
<evidence type="ECO:0000256" key="1">
    <source>
        <dbReference type="ARBA" id="ARBA00011738"/>
    </source>
</evidence>
<dbReference type="Pfam" id="PF00709">
    <property type="entry name" value="Adenylsucc_synt"/>
    <property type="match status" value="1"/>
</dbReference>
<dbReference type="EC" id="6.3.4.4" evidence="9 11"/>
<evidence type="ECO:0000256" key="11">
    <source>
        <dbReference type="RuleBase" id="RU000520"/>
    </source>
</evidence>
<comment type="subcellular location">
    <subcellularLocation>
        <location evidence="9">Cytoplasm</location>
    </subcellularLocation>
</comment>
<evidence type="ECO:0000313" key="13">
    <source>
        <dbReference type="Proteomes" id="UP001374579"/>
    </source>
</evidence>
<keyword evidence="13" id="KW-1185">Reference proteome</keyword>
<dbReference type="PROSITE" id="PS01266">
    <property type="entry name" value="ADENYLOSUCCIN_SYN_1"/>
    <property type="match status" value="1"/>
</dbReference>
<dbReference type="GO" id="GO:0004019">
    <property type="term" value="F:adenylosuccinate synthase activity"/>
    <property type="evidence" value="ECO:0007669"/>
    <property type="project" value="UniProtKB-UniRule"/>
</dbReference>
<dbReference type="CDD" id="cd03108">
    <property type="entry name" value="AdSS"/>
    <property type="match status" value="1"/>
</dbReference>
<comment type="function">
    <text evidence="11">Plays an important role in the de novo pathway of purine nucleotide biosynthesis.</text>
</comment>
<dbReference type="GO" id="GO:0000287">
    <property type="term" value="F:magnesium ion binding"/>
    <property type="evidence" value="ECO:0007669"/>
    <property type="project" value="UniProtKB-UniRule"/>
</dbReference>
<comment type="caution">
    <text evidence="12">The sequence shown here is derived from an EMBL/GenBank/DDBJ whole genome shotgun (WGS) entry which is preliminary data.</text>
</comment>
<dbReference type="PROSITE" id="PS00513">
    <property type="entry name" value="ADENYLOSUCCIN_SYN_2"/>
    <property type="match status" value="1"/>
</dbReference>
<dbReference type="InterPro" id="IPR018220">
    <property type="entry name" value="Adenylosuccin_syn_GTP-bd"/>
</dbReference>
<sequence>MARNVRTSIRKVTGLDSMNGGETVVPSKVPHTEERRPVTVVLGTQWGDEGKGKVVDMLATKADVCCRCQGGNNAGHSVHVDGAEYAFHLLPSGIVNPDCVAVIGNGVVVHLPQMFHELETNEKNGLCDMKDRLVISDRCHIVFDFHQQMDGLQESGRGQKSIGTTKKGIGPAYSSKATRNGLRICDLMGDFAHFSEKFRNLVDQYRTIFPDLEVDVAAELAKYKELRERVRPLVRETVSYLHKFLEAGDKMILVEGAQSTILDIDFGLYPYVTSSNCSIGGVCTGLGIPPHVIGDVVGVVKAYLTRVGAGGFPTELDDEMGKLLLDRGHEYGVTTGRPRRCGWLDLIMLSYSNMINGFTGLAVTKLDILDVFDEVKVGVAYHLDGEKVETFPASDDDLKRLEVEYLTLPGWKTNTEDVRKWEDLPKNAQRYIEVIRDKLKVPVRWIGVGKDRNSMIEIP</sequence>
<evidence type="ECO:0000256" key="8">
    <source>
        <dbReference type="ARBA" id="ARBA00050432"/>
    </source>
</evidence>
<dbReference type="GO" id="GO:0044208">
    <property type="term" value="P:'de novo' AMP biosynthetic process"/>
    <property type="evidence" value="ECO:0007669"/>
    <property type="project" value="UniProtKB-UniRule"/>
</dbReference>
<feature type="binding site" evidence="9">
    <location>
        <position position="75"/>
    </location>
    <ligand>
        <name>Mg(2+)</name>
        <dbReference type="ChEBI" id="CHEBI:18420"/>
    </ligand>
</feature>
<feature type="binding site" evidence="9">
    <location>
        <begin position="365"/>
        <end position="367"/>
    </location>
    <ligand>
        <name>GTP</name>
        <dbReference type="ChEBI" id="CHEBI:37565"/>
    </ligand>
</feature>
<feature type="binding site" evidence="9">
    <location>
        <position position="339"/>
    </location>
    <ligand>
        <name>GTP</name>
        <dbReference type="ChEBI" id="CHEBI:37565"/>
    </ligand>
</feature>
<dbReference type="GO" id="GO:0005737">
    <property type="term" value="C:cytoplasm"/>
    <property type="evidence" value="ECO:0007669"/>
    <property type="project" value="UniProtKB-SubCell"/>
</dbReference>
<dbReference type="AlphaFoldDB" id="A0AAN9BEL8"/>
<comment type="catalytic activity">
    <reaction evidence="8 9 11">
        <text>IMP + L-aspartate + GTP = N(6)-(1,2-dicarboxyethyl)-AMP + GDP + phosphate + 2 H(+)</text>
        <dbReference type="Rhea" id="RHEA:15753"/>
        <dbReference type="ChEBI" id="CHEBI:15378"/>
        <dbReference type="ChEBI" id="CHEBI:29991"/>
        <dbReference type="ChEBI" id="CHEBI:37565"/>
        <dbReference type="ChEBI" id="CHEBI:43474"/>
        <dbReference type="ChEBI" id="CHEBI:57567"/>
        <dbReference type="ChEBI" id="CHEBI:58053"/>
        <dbReference type="ChEBI" id="CHEBI:58189"/>
        <dbReference type="EC" id="6.3.4.4"/>
    </reaction>
</comment>
<dbReference type="FunFam" id="1.10.300.10:FF:000002">
    <property type="entry name" value="Adenylosuccinate synthetase, chloroplastic"/>
    <property type="match status" value="1"/>
</dbReference>
<dbReference type="Proteomes" id="UP001374579">
    <property type="component" value="Unassembled WGS sequence"/>
</dbReference>
<keyword evidence="6 9" id="KW-0460">Magnesium</keyword>
<dbReference type="HAMAP" id="MF_00011">
    <property type="entry name" value="Adenylosucc_synth"/>
    <property type="match status" value="1"/>
</dbReference>
<evidence type="ECO:0000256" key="3">
    <source>
        <dbReference type="ARBA" id="ARBA00022723"/>
    </source>
</evidence>
<keyword evidence="3 9" id="KW-0479">Metal-binding</keyword>
<dbReference type="PANTHER" id="PTHR11846">
    <property type="entry name" value="ADENYLOSUCCINATE SYNTHETASE"/>
    <property type="match status" value="1"/>
</dbReference>
<feature type="binding site" evidence="9">
    <location>
        <position position="258"/>
    </location>
    <ligand>
        <name>IMP</name>
        <dbReference type="ChEBI" id="CHEBI:58053"/>
    </ligand>
</feature>
<keyword evidence="4 9" id="KW-0547">Nucleotide-binding</keyword>
<dbReference type="PANTHER" id="PTHR11846:SF0">
    <property type="entry name" value="ADENYLOSUCCINATE SYNTHETASE"/>
    <property type="match status" value="1"/>
</dbReference>
<evidence type="ECO:0000256" key="6">
    <source>
        <dbReference type="ARBA" id="ARBA00022842"/>
    </source>
</evidence>
<evidence type="ECO:0000256" key="4">
    <source>
        <dbReference type="ARBA" id="ARBA00022741"/>
    </source>
</evidence>
<keyword evidence="7 9" id="KW-0342">GTP-binding</keyword>
<comment type="subunit">
    <text evidence="1 9">Homodimer.</text>
</comment>
<dbReference type="EMBL" id="JBAMIC010000008">
    <property type="protein sequence ID" value="KAK7104385.1"/>
    <property type="molecule type" value="Genomic_DNA"/>
</dbReference>
<dbReference type="SUPFAM" id="SSF52540">
    <property type="entry name" value="P-loop containing nucleoside triphosphate hydrolases"/>
    <property type="match status" value="1"/>
</dbReference>
<feature type="binding site" evidence="9">
    <location>
        <position position="337"/>
    </location>
    <ligand>
        <name>IMP</name>
        <dbReference type="ChEBI" id="CHEBI:58053"/>
    </ligand>
</feature>
<evidence type="ECO:0000256" key="2">
    <source>
        <dbReference type="ARBA" id="ARBA00022598"/>
    </source>
</evidence>
<proteinExistence type="inferred from homology"/>
<feature type="active site" description="Proton acceptor" evidence="9">
    <location>
        <position position="48"/>
    </location>
</feature>
<dbReference type="Gene3D" id="3.40.440.10">
    <property type="entry name" value="Adenylosuccinate Synthetase, subunit A, domain 1"/>
    <property type="match status" value="1"/>
</dbReference>
<comment type="similarity">
    <text evidence="9 11">Belongs to the adenylosuccinate synthetase family.</text>
</comment>
<evidence type="ECO:0000256" key="10">
    <source>
        <dbReference type="PROSITE-ProRule" id="PRU10134"/>
    </source>
</evidence>
<feature type="active site" evidence="10">
    <location>
        <position position="176"/>
    </location>
</feature>
<dbReference type="NCBIfam" id="TIGR00184">
    <property type="entry name" value="purA"/>
    <property type="match status" value="1"/>
</dbReference>
<dbReference type="GO" id="GO:0005525">
    <property type="term" value="F:GTP binding"/>
    <property type="evidence" value="ECO:0007669"/>
    <property type="project" value="UniProtKB-UniRule"/>
</dbReference>
<evidence type="ECO:0000256" key="9">
    <source>
        <dbReference type="HAMAP-Rule" id="MF_03125"/>
    </source>
</evidence>
<accession>A0AAN9BEL8</accession>
<dbReference type="SMART" id="SM00788">
    <property type="entry name" value="Adenylsucc_synt"/>
    <property type="match status" value="1"/>
</dbReference>
<dbReference type="InterPro" id="IPR042109">
    <property type="entry name" value="Adenylosuccinate_synth_dom1"/>
</dbReference>
<feature type="binding site" evidence="9">
    <location>
        <begin position="48"/>
        <end position="51"/>
    </location>
    <ligand>
        <name>IMP</name>
        <dbReference type="ChEBI" id="CHEBI:58053"/>
    </ligand>
</feature>
<name>A0AAN9BEL8_9CAEN</name>
<feature type="binding site" evidence="9">
    <location>
        <begin position="75"/>
        <end position="77"/>
    </location>
    <ligand>
        <name>GTP</name>
        <dbReference type="ChEBI" id="CHEBI:37565"/>
    </ligand>
</feature>
<feature type="binding site" evidence="9">
    <location>
        <begin position="333"/>
        <end position="339"/>
    </location>
    <ligand>
        <name>substrate</name>
    </ligand>
</feature>
<dbReference type="FunFam" id="3.90.170.10:FF:000001">
    <property type="entry name" value="Adenylosuccinate synthetase"/>
    <property type="match status" value="1"/>
</dbReference>
<feature type="binding site" evidence="9">
    <location>
        <begin position="447"/>
        <end position="449"/>
    </location>
    <ligand>
        <name>GTP</name>
        <dbReference type="ChEBI" id="CHEBI:37565"/>
    </ligand>
</feature>
<dbReference type="InterPro" id="IPR001114">
    <property type="entry name" value="Adenylosuccinate_synthetase"/>
</dbReference>
<dbReference type="InterPro" id="IPR042111">
    <property type="entry name" value="Adenylosuccinate_synth_dom3"/>
</dbReference>
<reference evidence="12 13" key="1">
    <citation type="submission" date="2024-02" db="EMBL/GenBank/DDBJ databases">
        <title>Chromosome-scale genome assembly of the rough periwinkle Littorina saxatilis.</title>
        <authorList>
            <person name="De Jode A."/>
            <person name="Faria R."/>
            <person name="Formenti G."/>
            <person name="Sims Y."/>
            <person name="Smith T.P."/>
            <person name="Tracey A."/>
            <person name="Wood J.M.D."/>
            <person name="Zagrodzka Z.B."/>
            <person name="Johannesson K."/>
            <person name="Butlin R.K."/>
            <person name="Leder E.H."/>
        </authorList>
    </citation>
    <scope>NUCLEOTIDE SEQUENCE [LARGE SCALE GENOMIC DNA]</scope>
    <source>
        <strain evidence="12">Snail1</strain>
        <tissue evidence="12">Muscle</tissue>
    </source>
</reference>
<feature type="binding site" evidence="9">
    <location>
        <begin position="47"/>
        <end position="53"/>
    </location>
    <ligand>
        <name>GTP</name>
        <dbReference type="ChEBI" id="CHEBI:37565"/>
    </ligand>
</feature>
<keyword evidence="2 9" id="KW-0436">Ligase</keyword>
<comment type="pathway">
    <text evidence="9 11">Purine metabolism; AMP biosynthesis via de novo pathway; AMP from IMP: step 1/2.</text>
</comment>
<feature type="binding site" evidence="9">
    <location>
        <position position="273"/>
    </location>
    <ligand>
        <name>IMP</name>
        <dbReference type="ChEBI" id="CHEBI:58053"/>
    </ligand>
</feature>
<feature type="active site" description="Proton donor" evidence="9">
    <location>
        <position position="76"/>
    </location>
</feature>
<dbReference type="Gene3D" id="1.10.300.10">
    <property type="entry name" value="Adenylosuccinate Synthetase, subunit A, domain 2"/>
    <property type="match status" value="1"/>
</dbReference>
<dbReference type="NCBIfam" id="NF002223">
    <property type="entry name" value="PRK01117.1"/>
    <property type="match status" value="1"/>
</dbReference>